<dbReference type="EMBL" id="JAAGOX010000011">
    <property type="protein sequence ID" value="NDW44687.1"/>
    <property type="molecule type" value="Genomic_DNA"/>
</dbReference>
<sequence>MINSKHALLVAHGQPSDPNPAEDDLAEIANQIQTNVPEVTVHSATLASCGYLETVLDRLPASTPIYPLFTSDGWFVTTALPRRLGSRVNPIMPPIGIDPDLPQAVAQHLRDALSARGWQARDTELVVAAHGSGRSLNPAIAAQRFADALQSLAGFARINVGYVEQAPSIADAARHCGNQVLCLPFFACAGGHVQDDIPLALTEASFQGDTLPVLGYIPSVTSLIARRISEYSDTAAGD</sequence>
<dbReference type="InterPro" id="IPR050963">
    <property type="entry name" value="Sirohydro_Cobaltochel/CbiX"/>
</dbReference>
<evidence type="ECO:0000256" key="2">
    <source>
        <dbReference type="ARBA" id="ARBA00023239"/>
    </source>
</evidence>
<comment type="caution">
    <text evidence="3">The sequence shown here is derived from an EMBL/GenBank/DDBJ whole genome shotgun (WGS) entry which is preliminary data.</text>
</comment>
<reference evidence="3" key="1">
    <citation type="submission" date="2020-02" db="EMBL/GenBank/DDBJ databases">
        <title>Delineation of the pyrene-degrading pathway in Roseobacter clade bacteria by genomic analysis.</title>
        <authorList>
            <person name="Zhou H."/>
            <person name="Wang H."/>
        </authorList>
    </citation>
    <scope>NUCLEOTIDE SEQUENCE</scope>
    <source>
        <strain evidence="3">PrR005</strain>
    </source>
</reference>
<dbReference type="AlphaFoldDB" id="A0A6B2NQ45"/>
<dbReference type="PANTHER" id="PTHR33542">
    <property type="entry name" value="SIROHYDROCHLORIN FERROCHELATASE, CHLOROPLASTIC"/>
    <property type="match status" value="1"/>
</dbReference>
<gene>
    <name evidence="3" type="ORF">G0P99_06940</name>
</gene>
<organism evidence="3">
    <name type="scientific">Ruegeria sp. PrR005</name>
    <dbReference type="NCBI Taxonomy" id="2706882"/>
    <lineage>
        <taxon>Bacteria</taxon>
        <taxon>Pseudomonadati</taxon>
        <taxon>Pseudomonadota</taxon>
        <taxon>Alphaproteobacteria</taxon>
        <taxon>Rhodobacterales</taxon>
        <taxon>Roseobacteraceae</taxon>
        <taxon>Ruegeria</taxon>
    </lineage>
</organism>
<dbReference type="InterPro" id="IPR002762">
    <property type="entry name" value="CbiX-like"/>
</dbReference>
<dbReference type="SUPFAM" id="SSF53800">
    <property type="entry name" value="Chelatase"/>
    <property type="match status" value="1"/>
</dbReference>
<keyword evidence="2" id="KW-0456">Lyase</keyword>
<dbReference type="Pfam" id="PF01903">
    <property type="entry name" value="CbiX"/>
    <property type="match status" value="1"/>
</dbReference>
<proteinExistence type="predicted"/>
<dbReference type="CDD" id="cd03416">
    <property type="entry name" value="CbiX_SirB_N"/>
    <property type="match status" value="1"/>
</dbReference>
<keyword evidence="1" id="KW-0479">Metal-binding</keyword>
<dbReference type="GO" id="GO:0016829">
    <property type="term" value="F:lyase activity"/>
    <property type="evidence" value="ECO:0007669"/>
    <property type="project" value="UniProtKB-KW"/>
</dbReference>
<accession>A0A6B2NQ45</accession>
<evidence type="ECO:0000313" key="3">
    <source>
        <dbReference type="EMBL" id="NDW44687.1"/>
    </source>
</evidence>
<dbReference type="GO" id="GO:0046872">
    <property type="term" value="F:metal ion binding"/>
    <property type="evidence" value="ECO:0007669"/>
    <property type="project" value="UniProtKB-KW"/>
</dbReference>
<dbReference type="Gene3D" id="3.40.50.1400">
    <property type="match status" value="2"/>
</dbReference>
<evidence type="ECO:0000256" key="1">
    <source>
        <dbReference type="ARBA" id="ARBA00022723"/>
    </source>
</evidence>
<name>A0A6B2NQ45_9RHOB</name>
<dbReference type="PANTHER" id="PTHR33542:SF3">
    <property type="entry name" value="SIROHYDROCHLORIN FERROCHELATASE, CHLOROPLASTIC"/>
    <property type="match status" value="1"/>
</dbReference>
<protein>
    <submittedName>
        <fullName evidence="3">Cobalamin biosynthesis protein CbiX</fullName>
    </submittedName>
</protein>